<dbReference type="CDD" id="cd21994">
    <property type="entry name" value="HMG-box_SSRP1-like"/>
    <property type="match status" value="1"/>
</dbReference>
<dbReference type="InterPro" id="IPR038167">
    <property type="entry name" value="SSRP1_sf"/>
</dbReference>
<dbReference type="Gene3D" id="2.30.29.30">
    <property type="entry name" value="Pleckstrin-homology domain (PH domain)/Phosphotyrosine-binding domain (PTB)"/>
    <property type="match status" value="2"/>
</dbReference>
<evidence type="ECO:0000256" key="2">
    <source>
        <dbReference type="ARBA" id="ARBA00022454"/>
    </source>
</evidence>
<dbReference type="FunFam" id="2.30.29.30:FF:000214">
    <property type="entry name" value="FACT complex subunit SSRP1"/>
    <property type="match status" value="1"/>
</dbReference>
<dbReference type="SUPFAM" id="SSF50729">
    <property type="entry name" value="PH domain-like"/>
    <property type="match status" value="1"/>
</dbReference>
<feature type="compositionally biased region" description="Acidic residues" evidence="12">
    <location>
        <begin position="462"/>
        <end position="474"/>
    </location>
</feature>
<dbReference type="InterPro" id="IPR013719">
    <property type="entry name" value="RTT106/SPT16-like_middle_dom"/>
</dbReference>
<evidence type="ECO:0000256" key="3">
    <source>
        <dbReference type="ARBA" id="ARBA00022705"/>
    </source>
</evidence>
<dbReference type="AlphaFoldDB" id="A0A6A5HLW0"/>
<dbReference type="SMART" id="SM01287">
    <property type="entry name" value="Rtt106"/>
    <property type="match status" value="1"/>
</dbReference>
<dbReference type="GO" id="GO:0031491">
    <property type="term" value="F:nucleosome binding"/>
    <property type="evidence" value="ECO:0007669"/>
    <property type="project" value="TreeGrafter"/>
</dbReference>
<feature type="compositionally biased region" description="Basic and acidic residues" evidence="12">
    <location>
        <begin position="594"/>
        <end position="626"/>
    </location>
</feature>
<dbReference type="GO" id="GO:0035101">
    <property type="term" value="C:FACT complex"/>
    <property type="evidence" value="ECO:0007669"/>
    <property type="project" value="TreeGrafter"/>
</dbReference>
<dbReference type="EMBL" id="WUAV01000001">
    <property type="protein sequence ID" value="KAF1769190.1"/>
    <property type="molecule type" value="Genomic_DNA"/>
</dbReference>
<evidence type="ECO:0000259" key="13">
    <source>
        <dbReference type="PROSITE" id="PS50118"/>
    </source>
</evidence>
<feature type="region of interest" description="Disordered" evidence="12">
    <location>
        <begin position="590"/>
        <end position="702"/>
    </location>
</feature>
<comment type="subcellular location">
    <subcellularLocation>
        <location evidence="11">Nucleus</location>
    </subcellularLocation>
    <subcellularLocation>
        <location evidence="11">Chromosome</location>
    </subcellularLocation>
</comment>
<keyword evidence="9 10" id="KW-0539">Nucleus</keyword>
<keyword evidence="5 11" id="KW-0805">Transcription regulation</keyword>
<evidence type="ECO:0000256" key="12">
    <source>
        <dbReference type="SAM" id="MobiDB-lite"/>
    </source>
</evidence>
<feature type="compositionally biased region" description="Basic residues" evidence="12">
    <location>
        <begin position="522"/>
        <end position="532"/>
    </location>
</feature>
<feature type="compositionally biased region" description="Acidic residues" evidence="12">
    <location>
        <begin position="494"/>
        <end position="519"/>
    </location>
</feature>
<feature type="compositionally biased region" description="Low complexity" evidence="12">
    <location>
        <begin position="632"/>
        <end position="651"/>
    </location>
</feature>
<dbReference type="SMART" id="SM00398">
    <property type="entry name" value="HMG"/>
    <property type="match status" value="1"/>
</dbReference>
<dbReference type="InterPro" id="IPR036910">
    <property type="entry name" value="HMG_box_dom_sf"/>
</dbReference>
<evidence type="ECO:0000256" key="7">
    <source>
        <dbReference type="ARBA" id="ARBA00023163"/>
    </source>
</evidence>
<feature type="compositionally biased region" description="Basic and acidic residues" evidence="12">
    <location>
        <begin position="533"/>
        <end position="561"/>
    </location>
</feature>
<dbReference type="InterPro" id="IPR009071">
    <property type="entry name" value="HMG_box_dom"/>
</dbReference>
<keyword evidence="8 11" id="KW-0234">DNA repair</keyword>
<dbReference type="Gene3D" id="2.30.29.220">
    <property type="entry name" value="Structure-specific recognition protein (SSRP1)"/>
    <property type="match status" value="1"/>
</dbReference>
<keyword evidence="7 11" id="KW-0804">Transcription</keyword>
<proteinExistence type="inferred from homology"/>
<reference evidence="14 15" key="1">
    <citation type="submission" date="2019-12" db="EMBL/GenBank/DDBJ databases">
        <title>Chromosome-level assembly of the Caenorhabditis remanei genome.</title>
        <authorList>
            <person name="Teterina A.A."/>
            <person name="Willis J.H."/>
            <person name="Phillips P.C."/>
        </authorList>
    </citation>
    <scope>NUCLEOTIDE SEQUENCE [LARGE SCALE GENOMIC DNA]</scope>
    <source>
        <strain evidence="14 15">PX506</strain>
        <tissue evidence="14">Whole organism</tissue>
    </source>
</reference>
<evidence type="ECO:0000256" key="9">
    <source>
        <dbReference type="ARBA" id="ARBA00023242"/>
    </source>
</evidence>
<organism evidence="14 15">
    <name type="scientific">Caenorhabditis remanei</name>
    <name type="common">Caenorhabditis vulgaris</name>
    <dbReference type="NCBI Taxonomy" id="31234"/>
    <lineage>
        <taxon>Eukaryota</taxon>
        <taxon>Metazoa</taxon>
        <taxon>Ecdysozoa</taxon>
        <taxon>Nematoda</taxon>
        <taxon>Chromadorea</taxon>
        <taxon>Rhabditida</taxon>
        <taxon>Rhabditina</taxon>
        <taxon>Rhabditomorpha</taxon>
        <taxon>Rhabditoidea</taxon>
        <taxon>Rhabditidae</taxon>
        <taxon>Peloderinae</taxon>
        <taxon>Caenorhabditis</taxon>
    </lineage>
</organism>
<dbReference type="Pfam" id="PF00505">
    <property type="entry name" value="HMG_box"/>
    <property type="match status" value="1"/>
</dbReference>
<evidence type="ECO:0000256" key="5">
    <source>
        <dbReference type="ARBA" id="ARBA00023015"/>
    </source>
</evidence>
<evidence type="ECO:0000313" key="14">
    <source>
        <dbReference type="EMBL" id="KAF1769190.1"/>
    </source>
</evidence>
<dbReference type="SUPFAM" id="SSF47095">
    <property type="entry name" value="HMG-box"/>
    <property type="match status" value="1"/>
</dbReference>
<dbReference type="GO" id="GO:0006260">
    <property type="term" value="P:DNA replication"/>
    <property type="evidence" value="ECO:0007669"/>
    <property type="project" value="UniProtKB-KW"/>
</dbReference>
<dbReference type="InterPro" id="IPR035417">
    <property type="entry name" value="SSRP1/POB3_N"/>
</dbReference>
<accession>A0A6A5HLW0</accession>
<dbReference type="InterPro" id="IPR050454">
    <property type="entry name" value="RTT106/SSRP1_HistChap/FACT"/>
</dbReference>
<keyword evidence="4 11" id="KW-0227">DNA damage</keyword>
<dbReference type="GO" id="GO:0045787">
    <property type="term" value="P:positive regulation of cell cycle"/>
    <property type="evidence" value="ECO:0007669"/>
    <property type="project" value="UniProtKB-ARBA"/>
</dbReference>
<dbReference type="Proteomes" id="UP000483820">
    <property type="component" value="Chromosome I"/>
</dbReference>
<feature type="region of interest" description="Disordered" evidence="12">
    <location>
        <begin position="433"/>
        <end position="563"/>
    </location>
</feature>
<dbReference type="Gene3D" id="2.30.29.150">
    <property type="match status" value="1"/>
</dbReference>
<evidence type="ECO:0000256" key="11">
    <source>
        <dbReference type="RuleBase" id="RU364013"/>
    </source>
</evidence>
<feature type="DNA-binding region" description="HMG box" evidence="10">
    <location>
        <begin position="559"/>
        <end position="625"/>
    </location>
</feature>
<keyword evidence="6 10" id="KW-0238">DNA-binding</keyword>
<dbReference type="InterPro" id="IPR024954">
    <property type="entry name" value="SSRP1_DD"/>
</dbReference>
<evidence type="ECO:0000313" key="15">
    <source>
        <dbReference type="Proteomes" id="UP000483820"/>
    </source>
</evidence>
<feature type="compositionally biased region" description="Acidic residues" evidence="12">
    <location>
        <begin position="683"/>
        <end position="702"/>
    </location>
</feature>
<dbReference type="Pfam" id="PF03531">
    <property type="entry name" value="SSrecog"/>
    <property type="match status" value="1"/>
</dbReference>
<dbReference type="PANTHER" id="PTHR45849:SF1">
    <property type="entry name" value="FACT COMPLEX SUBUNIT SSRP1"/>
    <property type="match status" value="1"/>
</dbReference>
<feature type="domain" description="HMG box" evidence="13">
    <location>
        <begin position="559"/>
        <end position="625"/>
    </location>
</feature>
<keyword evidence="3 11" id="KW-0235">DNA replication</keyword>
<dbReference type="CTD" id="9801744"/>
<evidence type="ECO:0000256" key="8">
    <source>
        <dbReference type="ARBA" id="ARBA00023204"/>
    </source>
</evidence>
<dbReference type="GO" id="GO:0042393">
    <property type="term" value="F:histone binding"/>
    <property type="evidence" value="ECO:0007669"/>
    <property type="project" value="TreeGrafter"/>
</dbReference>
<dbReference type="GO" id="GO:0045995">
    <property type="term" value="P:regulation of embryonic development"/>
    <property type="evidence" value="ECO:0007669"/>
    <property type="project" value="UniProtKB-ARBA"/>
</dbReference>
<dbReference type="InterPro" id="IPR000969">
    <property type="entry name" value="SSRP1/POB3"/>
</dbReference>
<dbReference type="Pfam" id="PF17292">
    <property type="entry name" value="POB3_N"/>
    <property type="match status" value="1"/>
</dbReference>
<gene>
    <name evidence="14" type="ORF">GCK72_001004</name>
</gene>
<dbReference type="GO" id="GO:0006281">
    <property type="term" value="P:DNA repair"/>
    <property type="evidence" value="ECO:0007669"/>
    <property type="project" value="UniProtKB-KW"/>
</dbReference>
<comment type="function">
    <text evidence="11">Component of the FACT complex, a general chromatin factor that acts to reorganize nucleosomes. The FACT complex is involved in multiple processes that require DNA as a template such as mRNA elongation, DNA replication and DNA repair. During transcription elongation the FACT complex acts as a histone chaperone that both destabilizes and restores nucleosomal structure. It facilitates the passage of RNA polymerase II and transcription by promoting the dissociation of one histone H2A-H2B dimer from the nucleosome, then subsequently promotes the reestablishment of the nucleosome following the passage of RNA polymerase II.</text>
</comment>
<dbReference type="GO" id="GO:1902275">
    <property type="term" value="P:regulation of chromatin organization"/>
    <property type="evidence" value="ECO:0007669"/>
    <property type="project" value="TreeGrafter"/>
</dbReference>
<keyword evidence="2 11" id="KW-0158">Chromosome</keyword>
<feature type="compositionally biased region" description="Basic and acidic residues" evidence="12">
    <location>
        <begin position="475"/>
        <end position="488"/>
    </location>
</feature>
<dbReference type="Gene3D" id="1.10.30.10">
    <property type="entry name" value="High mobility group box domain"/>
    <property type="match status" value="1"/>
</dbReference>
<dbReference type="GO" id="GO:0003677">
    <property type="term" value="F:DNA binding"/>
    <property type="evidence" value="ECO:0007669"/>
    <property type="project" value="UniProtKB-UniRule"/>
</dbReference>
<dbReference type="InterPro" id="IPR011993">
    <property type="entry name" value="PH-like_dom_sf"/>
</dbReference>
<evidence type="ECO:0000256" key="10">
    <source>
        <dbReference type="PROSITE-ProRule" id="PRU00267"/>
    </source>
</evidence>
<dbReference type="CDD" id="cd13231">
    <property type="entry name" value="PH2_SSRP1-like"/>
    <property type="match status" value="1"/>
</dbReference>
<dbReference type="FunFam" id="2.30.29.150:FF:000001">
    <property type="entry name" value="Fact complex subunit ssrp1"/>
    <property type="match status" value="1"/>
</dbReference>
<dbReference type="CDD" id="cd13230">
    <property type="entry name" value="PH1_SSRP1-like"/>
    <property type="match status" value="1"/>
</dbReference>
<comment type="similarity">
    <text evidence="1 11">Belongs to the SSRP1 family.</text>
</comment>
<dbReference type="InterPro" id="IPR048993">
    <property type="entry name" value="SSRP1-like_PH1"/>
</dbReference>
<comment type="caution">
    <text evidence="14">The sequence shown here is derived from an EMBL/GenBank/DDBJ whole genome shotgun (WGS) entry which is preliminary data.</text>
</comment>
<dbReference type="RefSeq" id="XP_003111448.2">
    <property type="nucleotide sequence ID" value="XM_003111400.2"/>
</dbReference>
<dbReference type="GeneID" id="9801744"/>
<name>A0A6A5HLW0_CAERE</name>
<dbReference type="Pfam" id="PF21103">
    <property type="entry name" value="PH1_SSRP1-like"/>
    <property type="match status" value="1"/>
</dbReference>
<sequence length="702" mass="79292">MTDLEFSNVFLENMGVLIPGTLKFDGTSAVFKSDKKVVKVQVSDIKGIRWQKLGNKPGIRFALQDGSSQRMGGFKDSDFEKVNSFTDSNWNVRIVQSDLFIKGWNYGHAEVKGKNILFSSEKQPLFEIPCTNVSQCVANKNEAILEFHQNENIPVSLMEMRLYMPVDPEMEDETDKVEEFKKAVLAYAGLEAETEQPITLLTDILCTTPRGRYDIKVYPTSIALHGKTYDYKIPVKSINRLFLVPHKDGRHVYFVLSLNPPIRQGQTRYSYLVFEFVKEDDQEMEITLTDELEEKYGNNLKRDLDGPLYENVSILFKVVCNLKVTVPGRFIGNSGTPAIQCNHKQNPGLLYPMEKGFLFIHKPVMYIRFEEISSCHFARSDAGTVTRTFDFEVDLKNGSSLMFNTMEKEENAKLFDYLNKKDIKIRNSTRIDNKKNDVDSSDEEHDPYKATVTAEGRGKDNSDDDVSTDEDYDLDKDLKKQKVDRDSSEGSGSEPDDEYDSGSEEDASGTGESEPDEENSGNKKKKSEKTKKSREPMKPKLGKNGKEKKEKKVKDPLEPKRATTAYFLWFQANRLSFKEDGDTVADVAKKGGAKWKEMGSDDKKEWEEKAAKDKARYEAEMKEYKKNGGGSSSASTSAKPAKKAPTSSPTKYKSKEHISDSDDSDSDEEPKKAKKKPSREATPSDDSDENDIAPANSDDDSD</sequence>
<evidence type="ECO:0000256" key="1">
    <source>
        <dbReference type="ARBA" id="ARBA00010060"/>
    </source>
</evidence>
<dbReference type="PRINTS" id="PR00887">
    <property type="entry name" value="SSRCOGNITION"/>
</dbReference>
<dbReference type="GO" id="GO:0160094">
    <property type="term" value="P:nematode pharynx development"/>
    <property type="evidence" value="ECO:0007669"/>
    <property type="project" value="UniProtKB-ARBA"/>
</dbReference>
<protein>
    <recommendedName>
        <fullName evidence="11">FACT complex subunit SSRP1</fullName>
    </recommendedName>
</protein>
<dbReference type="Pfam" id="PF08512">
    <property type="entry name" value="Rttp106-like_middle"/>
    <property type="match status" value="1"/>
</dbReference>
<evidence type="ECO:0000256" key="4">
    <source>
        <dbReference type="ARBA" id="ARBA00022763"/>
    </source>
</evidence>
<dbReference type="PANTHER" id="PTHR45849">
    <property type="entry name" value="FACT COMPLEX SUBUNIT SSRP1"/>
    <property type="match status" value="1"/>
</dbReference>
<dbReference type="PROSITE" id="PS50118">
    <property type="entry name" value="HMG_BOX_2"/>
    <property type="match status" value="1"/>
</dbReference>
<evidence type="ECO:0000256" key="6">
    <source>
        <dbReference type="ARBA" id="ARBA00023125"/>
    </source>
</evidence>
<dbReference type="KEGG" id="crq:GCK72_001004"/>